<protein>
    <submittedName>
        <fullName evidence="2">Uncharacterized protein</fullName>
    </submittedName>
</protein>
<keyword evidence="3" id="KW-1185">Reference proteome</keyword>
<evidence type="ECO:0000256" key="1">
    <source>
        <dbReference type="SAM" id="MobiDB-lite"/>
    </source>
</evidence>
<evidence type="ECO:0000313" key="3">
    <source>
        <dbReference type="Proteomes" id="UP000250043"/>
    </source>
</evidence>
<reference evidence="2 3" key="1">
    <citation type="submission" date="2016-07" db="EMBL/GenBank/DDBJ databases">
        <title>Draft genome of the white-rot fungus Obba rivulosa 3A-2.</title>
        <authorList>
            <consortium name="DOE Joint Genome Institute"/>
            <person name="Miettinen O."/>
            <person name="Riley R."/>
            <person name="Acob R."/>
            <person name="Barry K."/>
            <person name="Cullen D."/>
            <person name="De Vries R."/>
            <person name="Hainaut M."/>
            <person name="Hatakka A."/>
            <person name="Henrissat B."/>
            <person name="Hilden K."/>
            <person name="Kuo R."/>
            <person name="Labutti K."/>
            <person name="Lipzen A."/>
            <person name="Makela M.R."/>
            <person name="Sandor L."/>
            <person name="Spatafora J.W."/>
            <person name="Grigoriev I.V."/>
            <person name="Hibbett D.S."/>
        </authorList>
    </citation>
    <scope>NUCLEOTIDE SEQUENCE [LARGE SCALE GENOMIC DNA]</scope>
    <source>
        <strain evidence="2 3">3A-2</strain>
    </source>
</reference>
<feature type="region of interest" description="Disordered" evidence="1">
    <location>
        <begin position="203"/>
        <end position="251"/>
    </location>
</feature>
<dbReference type="AlphaFoldDB" id="A0A8E2DIJ0"/>
<accession>A0A8E2DIJ0</accession>
<sequence>MGSPRAEQLVDLRTTWSQILADRNCAYIFHQSAQGFRSNLRRTGGTPEKCNMPISMGIGKMPSTKQIRKKPRSWVEVSNATWRAPATAASHQQGRLRIVFVSGYSSPQRVEYWLISTCIQSPAWLNHPSNGGRDSKLLADHHYTLCLEPPSPRPYFALAGQWKSGYIIQLVDHGFGAAATGTLGADKMQAASRLTRMLRRVLDQQEGIPKSERRESRVTHPPLVDTERQQAVHEISRQRKLKEEPDNPVKL</sequence>
<gene>
    <name evidence="2" type="ORF">OBBRIDRAFT_805635</name>
</gene>
<name>A0A8E2DIJ0_9APHY</name>
<proteinExistence type="predicted"/>
<feature type="compositionally biased region" description="Basic and acidic residues" evidence="1">
    <location>
        <begin position="225"/>
        <end position="251"/>
    </location>
</feature>
<organism evidence="2 3">
    <name type="scientific">Obba rivulosa</name>
    <dbReference type="NCBI Taxonomy" id="1052685"/>
    <lineage>
        <taxon>Eukaryota</taxon>
        <taxon>Fungi</taxon>
        <taxon>Dikarya</taxon>
        <taxon>Basidiomycota</taxon>
        <taxon>Agaricomycotina</taxon>
        <taxon>Agaricomycetes</taxon>
        <taxon>Polyporales</taxon>
        <taxon>Gelatoporiaceae</taxon>
        <taxon>Obba</taxon>
    </lineage>
</organism>
<evidence type="ECO:0000313" key="2">
    <source>
        <dbReference type="EMBL" id="OCH88046.1"/>
    </source>
</evidence>
<feature type="compositionally biased region" description="Basic and acidic residues" evidence="1">
    <location>
        <begin position="209"/>
        <end position="218"/>
    </location>
</feature>
<dbReference type="EMBL" id="KV722464">
    <property type="protein sequence ID" value="OCH88046.1"/>
    <property type="molecule type" value="Genomic_DNA"/>
</dbReference>
<dbReference type="Proteomes" id="UP000250043">
    <property type="component" value="Unassembled WGS sequence"/>
</dbReference>